<accession>A0ACD0NU62</accession>
<dbReference type="EMBL" id="KZ820058">
    <property type="protein sequence ID" value="PWN49388.1"/>
    <property type="molecule type" value="Genomic_DNA"/>
</dbReference>
<proteinExistence type="predicted"/>
<keyword evidence="2" id="KW-1185">Reference proteome</keyword>
<name>A0ACD0NU62_9BASI</name>
<evidence type="ECO:0000313" key="1">
    <source>
        <dbReference type="EMBL" id="PWN49388.1"/>
    </source>
</evidence>
<evidence type="ECO:0000313" key="2">
    <source>
        <dbReference type="Proteomes" id="UP000245626"/>
    </source>
</evidence>
<reference evidence="1 2" key="1">
    <citation type="journal article" date="2018" name="Mol. Biol. Evol.">
        <title>Broad Genomic Sampling Reveals a Smut Pathogenic Ancestry of the Fungal Clade Ustilaginomycotina.</title>
        <authorList>
            <person name="Kijpornyongpan T."/>
            <person name="Mondo S.J."/>
            <person name="Barry K."/>
            <person name="Sandor L."/>
            <person name="Lee J."/>
            <person name="Lipzen A."/>
            <person name="Pangilinan J."/>
            <person name="LaButti K."/>
            <person name="Hainaut M."/>
            <person name="Henrissat B."/>
            <person name="Grigoriev I.V."/>
            <person name="Spatafora J.W."/>
            <person name="Aime M.C."/>
        </authorList>
    </citation>
    <scope>NUCLEOTIDE SEQUENCE [LARGE SCALE GENOMIC DNA]</scope>
    <source>
        <strain evidence="1 2">SA 807</strain>
    </source>
</reference>
<organism evidence="1 2">
    <name type="scientific">Violaceomyces palustris</name>
    <dbReference type="NCBI Taxonomy" id="1673888"/>
    <lineage>
        <taxon>Eukaryota</taxon>
        <taxon>Fungi</taxon>
        <taxon>Dikarya</taxon>
        <taxon>Basidiomycota</taxon>
        <taxon>Ustilaginomycotina</taxon>
        <taxon>Ustilaginomycetes</taxon>
        <taxon>Violaceomycetales</taxon>
        <taxon>Violaceomycetaceae</taxon>
        <taxon>Violaceomyces</taxon>
    </lineage>
</organism>
<sequence length="134" mass="15454">MTGFANSWRGNFWGGQSSRLMGRVPPSALERLRAFRKRPQLERLEAFRARPETRLERLKAFKDPSSAQRFGTTTNAGQGARAELSQLERERQSFLERLKGWDLTELQHQQAIAESRLAAWSKSSSSNYEKLKRD</sequence>
<gene>
    <name evidence="1" type="ORF">IE53DRAFT_369816</name>
</gene>
<protein>
    <submittedName>
        <fullName evidence="1">Uncharacterized protein</fullName>
    </submittedName>
</protein>
<dbReference type="Proteomes" id="UP000245626">
    <property type="component" value="Unassembled WGS sequence"/>
</dbReference>